<keyword evidence="1" id="KW-0812">Transmembrane</keyword>
<dbReference type="InterPro" id="IPR001036">
    <property type="entry name" value="Acrflvin-R"/>
</dbReference>
<gene>
    <name evidence="2" type="ORF">GCM10011514_18170</name>
</gene>
<feature type="transmembrane region" description="Helical" evidence="1">
    <location>
        <begin position="402"/>
        <end position="423"/>
    </location>
</feature>
<dbReference type="AlphaFoldDB" id="A0A917DN04"/>
<feature type="transmembrane region" description="Helical" evidence="1">
    <location>
        <begin position="351"/>
        <end position="370"/>
    </location>
</feature>
<dbReference type="Proteomes" id="UP000609064">
    <property type="component" value="Unassembled WGS sequence"/>
</dbReference>
<dbReference type="Gene3D" id="3.30.2090.10">
    <property type="entry name" value="Multidrug efflux transporter AcrB TolC docking domain, DN and DC subdomains"/>
    <property type="match status" value="2"/>
</dbReference>
<feature type="transmembrane region" description="Helical" evidence="1">
    <location>
        <begin position="376"/>
        <end position="395"/>
    </location>
</feature>
<protein>
    <submittedName>
        <fullName evidence="2">Copper transporter</fullName>
    </submittedName>
</protein>
<dbReference type="SUPFAM" id="SSF82714">
    <property type="entry name" value="Multidrug efflux transporter AcrB TolC docking domain, DN and DC subdomains"/>
    <property type="match status" value="2"/>
</dbReference>
<accession>A0A917DN04</accession>
<dbReference type="Gene3D" id="3.30.70.1440">
    <property type="entry name" value="Multidrug efflux transporter AcrB pore domain"/>
    <property type="match status" value="1"/>
</dbReference>
<feature type="transmembrane region" description="Helical" evidence="1">
    <location>
        <begin position="1000"/>
        <end position="1024"/>
    </location>
</feature>
<reference evidence="2" key="2">
    <citation type="submission" date="2020-09" db="EMBL/GenBank/DDBJ databases">
        <authorList>
            <person name="Sun Q."/>
            <person name="Zhou Y."/>
        </authorList>
    </citation>
    <scope>NUCLEOTIDE SEQUENCE</scope>
    <source>
        <strain evidence="2">CGMCC 1.15958</strain>
    </source>
</reference>
<feature type="transmembrane region" description="Helical" evidence="1">
    <location>
        <begin position="528"/>
        <end position="558"/>
    </location>
</feature>
<feature type="transmembrane region" description="Helical" evidence="1">
    <location>
        <begin position="1045"/>
        <end position="1070"/>
    </location>
</feature>
<feature type="transmembrane region" description="Helical" evidence="1">
    <location>
        <begin position="945"/>
        <end position="963"/>
    </location>
</feature>
<feature type="transmembrane region" description="Helical" evidence="1">
    <location>
        <begin position="449"/>
        <end position="473"/>
    </location>
</feature>
<dbReference type="GO" id="GO:0042910">
    <property type="term" value="F:xenobiotic transmembrane transporter activity"/>
    <property type="evidence" value="ECO:0007669"/>
    <property type="project" value="TreeGrafter"/>
</dbReference>
<feature type="transmembrane region" description="Helical" evidence="1">
    <location>
        <begin position="597"/>
        <end position="617"/>
    </location>
</feature>
<dbReference type="Pfam" id="PF00873">
    <property type="entry name" value="ACR_tran"/>
    <property type="match status" value="1"/>
</dbReference>
<feature type="transmembrane region" description="Helical" evidence="1">
    <location>
        <begin position="975"/>
        <end position="994"/>
    </location>
</feature>
<comment type="caution">
    <text evidence="2">The sequence shown here is derived from an EMBL/GenBank/DDBJ whole genome shotgun (WGS) entry which is preliminary data.</text>
</comment>
<organism evidence="2 3">
    <name type="scientific">Emticicia aquatilis</name>
    <dbReference type="NCBI Taxonomy" id="1537369"/>
    <lineage>
        <taxon>Bacteria</taxon>
        <taxon>Pseudomonadati</taxon>
        <taxon>Bacteroidota</taxon>
        <taxon>Cytophagia</taxon>
        <taxon>Cytophagales</taxon>
        <taxon>Leadbetterellaceae</taxon>
        <taxon>Emticicia</taxon>
    </lineage>
</organism>
<dbReference type="EMBL" id="BMKK01000003">
    <property type="protein sequence ID" value="GGD54404.1"/>
    <property type="molecule type" value="Genomic_DNA"/>
</dbReference>
<sequence length="1143" mass="126688">MEKDNLHEQDLPHGSGSIYNLVRWLGNNQTTVYIFTVMIFMAGLGIYFNLPKEQFPDIKVPQIYVQTIYFGTTPSDIENVINKPIEKQLKTISGVKRIKSNALQDVSVILVEFNPDVKVEAALQKVRDAVDKAKRDLPQKLDSGPTAQDVNFSEFPIMNINLVGNFPLEKLKGYAEQLQDEIESYPEITKVDIVGTLKREIQINLDLYKMQGAGLTFYDIQSAVQGENVNISGGELNVDNVRRTIRVKGEFSGVQQIQDLQIRSSTGATVRLGDVADVRDSNEEQQDFARLDGKSAVTLNVVKRAGANVIAVSERIEKLLEKYREDRFPQGLEVKVTADTSERVKSDIADLVNTVVLGFIFVVIVLMFFMGVRDAIFVGLSVPLSALIAFIPLWFSGFTLNTIVLFAFLLGLGIVVDDAIVVIENAHRLFNRFKNLSIKEAVALAASEVFLPVLSGTLTTIAPFFPLLFWPGIVGEFMKYLPITLIYTLLASLIVAYVINPVFAISFMKRHEEGDHEDTSFKAIQRPMIIMAVIALPAYLINVGIGNLVVLCAILYAFNHFILTPKIILPFQDGALPRFKQAYRNLISWVITGYRPVYAVLTMFGVLIMTFVLLGIVKPKVIFFPSGEPDYIYVYNVMPVGTDARVTDSVTKVIESKVFAVIKRNKAEGAINSVISNVGKNAGDPFNPDRSATPQKSKVTVAFVKKEFRGETSSAKLLEEMRKEIQGIPGSEISVQRENNGPPTGKPISVEISGDEFDKLIAIEKEVRKRIIAEGIQGIEELKSDLITNKPEIIVDVDKVKAQREGISTSQIALAIRTALFGAEISKYRDDKDEYPIQLRLKADDRNQIEKLLSLNITYRDMNLGGVLRQVPLNSVAKVSYSTTFSQINRKNQQRIITLGSEVLNGYNANEIVAEIQEKVIDRMEIPSGYIVKMGGEQEEQAETGIFLAGALGAAVLLIYLILATQFNSVIKPVIIFVTILLSFIGVFLGFMAFGMTFSVIMSGVGIIALAGIVVKNGILLIEFTDELRSRGYGLKEAIVEAGGVRLTPVLLTASAAILGLVPLAFGVSLDFVTMFTELNPHLFFGGDSAVFWGILAWTIIFGLSFSTILTLVIVPCLYYINERVRDKWFRKKKTVELVEEPA</sequence>
<feature type="transmembrane region" description="Helical" evidence="1">
    <location>
        <begin position="1090"/>
        <end position="1121"/>
    </location>
</feature>
<dbReference type="Gene3D" id="3.30.70.1430">
    <property type="entry name" value="Multidrug efflux transporter AcrB pore domain"/>
    <property type="match status" value="2"/>
</dbReference>
<dbReference type="PANTHER" id="PTHR32063:SF0">
    <property type="entry name" value="SWARMING MOTILITY PROTEIN SWRC"/>
    <property type="match status" value="1"/>
</dbReference>
<dbReference type="Gene3D" id="1.20.1640.10">
    <property type="entry name" value="Multidrug efflux transporter AcrB transmembrane domain"/>
    <property type="match status" value="2"/>
</dbReference>
<dbReference type="GO" id="GO:0005886">
    <property type="term" value="C:plasma membrane"/>
    <property type="evidence" value="ECO:0007669"/>
    <property type="project" value="TreeGrafter"/>
</dbReference>
<reference evidence="2" key="1">
    <citation type="journal article" date="2014" name="Int. J. Syst. Evol. Microbiol.">
        <title>Complete genome sequence of Corynebacterium casei LMG S-19264T (=DSM 44701T), isolated from a smear-ripened cheese.</title>
        <authorList>
            <consortium name="US DOE Joint Genome Institute (JGI-PGF)"/>
            <person name="Walter F."/>
            <person name="Albersmeier A."/>
            <person name="Kalinowski J."/>
            <person name="Ruckert C."/>
        </authorList>
    </citation>
    <scope>NUCLEOTIDE SEQUENCE</scope>
    <source>
        <strain evidence="2">CGMCC 1.15958</strain>
    </source>
</reference>
<keyword evidence="1" id="KW-0472">Membrane</keyword>
<evidence type="ECO:0000313" key="3">
    <source>
        <dbReference type="Proteomes" id="UP000609064"/>
    </source>
</evidence>
<keyword evidence="3" id="KW-1185">Reference proteome</keyword>
<keyword evidence="1" id="KW-1133">Transmembrane helix</keyword>
<dbReference type="Gene3D" id="3.30.70.1320">
    <property type="entry name" value="Multidrug efflux transporter AcrB pore domain like"/>
    <property type="match status" value="1"/>
</dbReference>
<proteinExistence type="predicted"/>
<evidence type="ECO:0000313" key="2">
    <source>
        <dbReference type="EMBL" id="GGD54404.1"/>
    </source>
</evidence>
<dbReference type="PRINTS" id="PR00702">
    <property type="entry name" value="ACRIFLAVINRP"/>
</dbReference>
<dbReference type="InterPro" id="IPR027463">
    <property type="entry name" value="AcrB_DN_DC_subdom"/>
</dbReference>
<dbReference type="SUPFAM" id="SSF82866">
    <property type="entry name" value="Multidrug efflux transporter AcrB transmembrane domain"/>
    <property type="match status" value="2"/>
</dbReference>
<dbReference type="SUPFAM" id="SSF82693">
    <property type="entry name" value="Multidrug efflux transporter AcrB pore domain, PN1, PN2, PC1 and PC2 subdomains"/>
    <property type="match status" value="2"/>
</dbReference>
<name>A0A917DN04_9BACT</name>
<dbReference type="RefSeq" id="WP_229250587.1">
    <property type="nucleotide sequence ID" value="NZ_BMKK01000003.1"/>
</dbReference>
<dbReference type="PANTHER" id="PTHR32063">
    <property type="match status" value="1"/>
</dbReference>
<feature type="transmembrane region" description="Helical" evidence="1">
    <location>
        <begin position="32"/>
        <end position="50"/>
    </location>
</feature>
<evidence type="ECO:0000256" key="1">
    <source>
        <dbReference type="SAM" id="Phobius"/>
    </source>
</evidence>
<feature type="transmembrane region" description="Helical" evidence="1">
    <location>
        <begin position="485"/>
        <end position="508"/>
    </location>
</feature>